<dbReference type="InterPro" id="IPR012621">
    <property type="entry name" value="Tom7"/>
</dbReference>
<evidence type="ECO:0008006" key="13">
    <source>
        <dbReference type="Google" id="ProtNLM"/>
    </source>
</evidence>
<protein>
    <recommendedName>
        <fullName evidence="13">Mitochondrial import receptor subunit TOM7</fullName>
    </recommendedName>
</protein>
<comment type="subcellular location">
    <subcellularLocation>
        <location evidence="1">Mitochondrion outer membrane</location>
        <topology evidence="1">Single-pass membrane protein</topology>
    </subcellularLocation>
</comment>
<sequence length="58" mass="6567">MSKIWKTGPTKAFKIIKPIVHVGFVPLIIYIAIKQEPQLTLWQILFPLASPADPVQLQ</sequence>
<evidence type="ECO:0000256" key="4">
    <source>
        <dbReference type="ARBA" id="ARBA00022692"/>
    </source>
</evidence>
<keyword evidence="7 10" id="KW-1133">Transmembrane helix</keyword>
<dbReference type="HOGENOM" id="CLU_3000502_0_0_1"/>
<evidence type="ECO:0000256" key="1">
    <source>
        <dbReference type="ARBA" id="ARBA00004572"/>
    </source>
</evidence>
<dbReference type="VEuPathDB" id="FungiDB:PYU1_G012109"/>
<organism evidence="11 12">
    <name type="scientific">Globisporangium ultimum (strain ATCC 200006 / CBS 805.95 / DAOM BR144)</name>
    <name type="common">Pythium ultimum</name>
    <dbReference type="NCBI Taxonomy" id="431595"/>
    <lineage>
        <taxon>Eukaryota</taxon>
        <taxon>Sar</taxon>
        <taxon>Stramenopiles</taxon>
        <taxon>Oomycota</taxon>
        <taxon>Peronosporomycetes</taxon>
        <taxon>Pythiales</taxon>
        <taxon>Pythiaceae</taxon>
        <taxon>Globisporangium</taxon>
    </lineage>
</organism>
<keyword evidence="8" id="KW-0496">Mitochondrion</keyword>
<proteinExistence type="inferred from homology"/>
<feature type="transmembrane region" description="Helical" evidence="10">
    <location>
        <begin position="12"/>
        <end position="33"/>
    </location>
</feature>
<dbReference type="AlphaFoldDB" id="K3X4I6"/>
<dbReference type="EMBL" id="GL376601">
    <property type="status" value="NOT_ANNOTATED_CDS"/>
    <property type="molecule type" value="Genomic_DNA"/>
</dbReference>
<evidence type="ECO:0000256" key="6">
    <source>
        <dbReference type="ARBA" id="ARBA00022927"/>
    </source>
</evidence>
<evidence type="ECO:0000313" key="12">
    <source>
        <dbReference type="Proteomes" id="UP000019132"/>
    </source>
</evidence>
<keyword evidence="9 10" id="KW-0472">Membrane</keyword>
<dbReference type="OMA" id="VAKPIVH"/>
<reference evidence="12" key="2">
    <citation type="submission" date="2010-04" db="EMBL/GenBank/DDBJ databases">
        <authorList>
            <person name="Buell R."/>
            <person name="Hamilton J."/>
            <person name="Hostetler J."/>
        </authorList>
    </citation>
    <scope>NUCLEOTIDE SEQUENCE [LARGE SCALE GENOMIC DNA]</scope>
    <source>
        <strain evidence="12">DAOM:BR144</strain>
    </source>
</reference>
<comment type="similarity">
    <text evidence="2">Belongs to the Tom7 family.</text>
</comment>
<name>K3X4I6_GLOUD</name>
<evidence type="ECO:0000313" key="11">
    <source>
        <dbReference type="EnsemblProtists" id="PYU1_T012135"/>
    </source>
</evidence>
<keyword evidence="5" id="KW-1000">Mitochondrion outer membrane</keyword>
<dbReference type="Proteomes" id="UP000019132">
    <property type="component" value="Unassembled WGS sequence"/>
</dbReference>
<keyword evidence="6" id="KW-0653">Protein transport</keyword>
<dbReference type="eggNOG" id="ENOG502SE3T">
    <property type="taxonomic scope" value="Eukaryota"/>
</dbReference>
<keyword evidence="3" id="KW-0813">Transport</keyword>
<evidence type="ECO:0000256" key="10">
    <source>
        <dbReference type="SAM" id="Phobius"/>
    </source>
</evidence>
<dbReference type="GO" id="GO:0005742">
    <property type="term" value="C:mitochondrial outer membrane translocase complex"/>
    <property type="evidence" value="ECO:0007669"/>
    <property type="project" value="InterPro"/>
</dbReference>
<evidence type="ECO:0000256" key="5">
    <source>
        <dbReference type="ARBA" id="ARBA00022787"/>
    </source>
</evidence>
<reference evidence="11" key="3">
    <citation type="submission" date="2015-02" db="UniProtKB">
        <authorList>
            <consortium name="EnsemblProtists"/>
        </authorList>
    </citation>
    <scope>IDENTIFICATION</scope>
    <source>
        <strain evidence="11">DAOM BR144</strain>
    </source>
</reference>
<keyword evidence="12" id="KW-1185">Reference proteome</keyword>
<dbReference type="GO" id="GO:0030150">
    <property type="term" value="P:protein import into mitochondrial matrix"/>
    <property type="evidence" value="ECO:0007669"/>
    <property type="project" value="InterPro"/>
</dbReference>
<evidence type="ECO:0000256" key="9">
    <source>
        <dbReference type="ARBA" id="ARBA00023136"/>
    </source>
</evidence>
<dbReference type="Pfam" id="PF08038">
    <property type="entry name" value="Tom7"/>
    <property type="match status" value="1"/>
</dbReference>
<keyword evidence="4 10" id="KW-0812">Transmembrane</keyword>
<dbReference type="InParanoid" id="K3X4I6"/>
<dbReference type="EnsemblProtists" id="PYU1_T012135">
    <property type="protein sequence ID" value="PYU1_T012135"/>
    <property type="gene ID" value="PYU1_G012109"/>
</dbReference>
<evidence type="ECO:0000256" key="8">
    <source>
        <dbReference type="ARBA" id="ARBA00023128"/>
    </source>
</evidence>
<evidence type="ECO:0000256" key="3">
    <source>
        <dbReference type="ARBA" id="ARBA00022448"/>
    </source>
</evidence>
<evidence type="ECO:0000256" key="7">
    <source>
        <dbReference type="ARBA" id="ARBA00022989"/>
    </source>
</evidence>
<evidence type="ECO:0000256" key="2">
    <source>
        <dbReference type="ARBA" id="ARBA00010917"/>
    </source>
</evidence>
<accession>K3X4I6</accession>
<reference evidence="12" key="1">
    <citation type="journal article" date="2010" name="Genome Biol.">
        <title>Genome sequence of the necrotrophic plant pathogen Pythium ultimum reveals original pathogenicity mechanisms and effector repertoire.</title>
        <authorList>
            <person name="Levesque C.A."/>
            <person name="Brouwer H."/>
            <person name="Cano L."/>
            <person name="Hamilton J.P."/>
            <person name="Holt C."/>
            <person name="Huitema E."/>
            <person name="Raffaele S."/>
            <person name="Robideau G.P."/>
            <person name="Thines M."/>
            <person name="Win J."/>
            <person name="Zerillo M.M."/>
            <person name="Beakes G.W."/>
            <person name="Boore J.L."/>
            <person name="Busam D."/>
            <person name="Dumas B."/>
            <person name="Ferriera S."/>
            <person name="Fuerstenberg S.I."/>
            <person name="Gachon C.M."/>
            <person name="Gaulin E."/>
            <person name="Govers F."/>
            <person name="Grenville-Briggs L."/>
            <person name="Horner N."/>
            <person name="Hostetler J."/>
            <person name="Jiang R.H."/>
            <person name="Johnson J."/>
            <person name="Krajaejun T."/>
            <person name="Lin H."/>
            <person name="Meijer H.J."/>
            <person name="Moore B."/>
            <person name="Morris P."/>
            <person name="Phuntmart V."/>
            <person name="Puiu D."/>
            <person name="Shetty J."/>
            <person name="Stajich J.E."/>
            <person name="Tripathy S."/>
            <person name="Wawra S."/>
            <person name="van West P."/>
            <person name="Whitty B.R."/>
            <person name="Coutinho P.M."/>
            <person name="Henrissat B."/>
            <person name="Martin F."/>
            <person name="Thomas P.D."/>
            <person name="Tyler B.M."/>
            <person name="De Vries R.P."/>
            <person name="Kamoun S."/>
            <person name="Yandell M."/>
            <person name="Tisserat N."/>
            <person name="Buell C.R."/>
        </authorList>
    </citation>
    <scope>NUCLEOTIDE SEQUENCE</scope>
    <source>
        <strain evidence="12">DAOM:BR144</strain>
    </source>
</reference>